<keyword evidence="1" id="KW-0472">Membrane</keyword>
<dbReference type="EMBL" id="CP124755">
    <property type="protein sequence ID" value="WGZ89644.1"/>
    <property type="molecule type" value="Genomic_DNA"/>
</dbReference>
<gene>
    <name evidence="2" type="ORF">QJT80_09020</name>
</gene>
<feature type="transmembrane region" description="Helical" evidence="1">
    <location>
        <begin position="37"/>
        <end position="55"/>
    </location>
</feature>
<feature type="transmembrane region" description="Helical" evidence="1">
    <location>
        <begin position="61"/>
        <end position="79"/>
    </location>
</feature>
<evidence type="ECO:0000313" key="2">
    <source>
        <dbReference type="EMBL" id="WGZ89644.1"/>
    </source>
</evidence>
<accession>A0AA95H7G1</accession>
<dbReference type="AlphaFoldDB" id="A0AA95H7G1"/>
<reference evidence="2" key="1">
    <citation type="journal article" date="2023" name="Int. J. Mol. Sci.">
        <title>Metagenomics Revealed a New Genus 'Candidatus Thiocaldithrix dubininis' gen. nov., sp. nov. and a New Species 'Candidatus Thiothrix putei' sp. nov. in the Family Thiotrichaceae, Some Members of Which Have Traits of Both Na+- and H+-Motive Energetics.</title>
        <authorList>
            <person name="Ravin N.V."/>
            <person name="Muntyan M.S."/>
            <person name="Smolyakov D.D."/>
            <person name="Rudenko T.S."/>
            <person name="Beletsky A.V."/>
            <person name="Mardanov A.V."/>
            <person name="Grabovich M.Y."/>
        </authorList>
    </citation>
    <scope>NUCLEOTIDE SEQUENCE</scope>
    <source>
        <strain evidence="2">GKL-01</strain>
    </source>
</reference>
<keyword evidence="1" id="KW-0812">Transmembrane</keyword>
<keyword evidence="1" id="KW-1133">Transmembrane helix</keyword>
<dbReference type="KEGG" id="tdu:QJT80_09020"/>
<sequence length="304" mass="33878">MENQSLLLTLGTGVLASFVLFFIFYKVLRQSSKISALLTILIVQLVYIPLAATHWDGLDVFAIHFAFFTMAAAGLGIITSKNENQKAQPHQRKKLHPAPMVIIGFFVVLAMVDATIITLANKGASADFMRQFLPEPKPKSIDKVKVTEEYKKTHERYMRTFTSDVAPAEREVTSAFPGTVANDYQKKYSLYNNYISQLQNQHERGWQIKDGWVDKPVEGKPALFRINVRDKQGSPITGAQVTIAFLRPSNKAMDITVQLPEQNSGLYGQAVTLPAPGLWDLLITIKKGDDIHEVKGDTQIQAAS</sequence>
<dbReference type="Proteomes" id="UP001300672">
    <property type="component" value="Chromosome"/>
</dbReference>
<evidence type="ECO:0000256" key="1">
    <source>
        <dbReference type="SAM" id="Phobius"/>
    </source>
</evidence>
<organism evidence="2">
    <name type="scientific">Candidatus Thiocaldithrix dubininis</name>
    <dbReference type="NCBI Taxonomy" id="3080823"/>
    <lineage>
        <taxon>Bacteria</taxon>
        <taxon>Pseudomonadati</taxon>
        <taxon>Pseudomonadota</taxon>
        <taxon>Gammaproteobacteria</taxon>
        <taxon>Thiotrichales</taxon>
        <taxon>Thiotrichaceae</taxon>
        <taxon>Candidatus Thiocaldithrix</taxon>
    </lineage>
</organism>
<feature type="transmembrane region" description="Helical" evidence="1">
    <location>
        <begin position="100"/>
        <end position="120"/>
    </location>
</feature>
<name>A0AA95H7G1_9GAMM</name>
<feature type="transmembrane region" description="Helical" evidence="1">
    <location>
        <begin position="6"/>
        <end position="25"/>
    </location>
</feature>
<reference evidence="2" key="2">
    <citation type="submission" date="2023-04" db="EMBL/GenBank/DDBJ databases">
        <authorList>
            <person name="Beletskiy A.V."/>
            <person name="Mardanov A.V."/>
            <person name="Ravin N.V."/>
        </authorList>
    </citation>
    <scope>NUCLEOTIDE SEQUENCE</scope>
    <source>
        <strain evidence="2">GKL-01</strain>
    </source>
</reference>
<dbReference type="InterPro" id="IPR008620">
    <property type="entry name" value="FixH"/>
</dbReference>
<protein>
    <submittedName>
        <fullName evidence="2">FixH family protein</fullName>
    </submittedName>
</protein>
<dbReference type="Pfam" id="PF05751">
    <property type="entry name" value="FixH"/>
    <property type="match status" value="1"/>
</dbReference>
<proteinExistence type="predicted"/>